<evidence type="ECO:0000256" key="8">
    <source>
        <dbReference type="ARBA" id="ARBA00029443"/>
    </source>
</evidence>
<dbReference type="SUPFAM" id="SSF52777">
    <property type="entry name" value="CoA-dependent acyltransferases"/>
    <property type="match status" value="6"/>
</dbReference>
<protein>
    <submittedName>
        <fullName evidence="14">Amino acid adenylation domain-containing protein</fullName>
    </submittedName>
</protein>
<dbReference type="FunFam" id="3.30.559.30:FF:000001">
    <property type="entry name" value="Non-ribosomal peptide synthetase"/>
    <property type="match status" value="1"/>
</dbReference>
<keyword evidence="6" id="KW-0677">Repeat</keyword>
<dbReference type="SMART" id="SM00825">
    <property type="entry name" value="PKS_KS"/>
    <property type="match status" value="1"/>
</dbReference>
<dbReference type="Pfam" id="PF13193">
    <property type="entry name" value="AMP-binding_C"/>
    <property type="match status" value="2"/>
</dbReference>
<evidence type="ECO:0000313" key="15">
    <source>
        <dbReference type="Proteomes" id="UP000663929"/>
    </source>
</evidence>
<feature type="region of interest" description="Disordered" evidence="11">
    <location>
        <begin position="972"/>
        <end position="1087"/>
    </location>
</feature>
<dbReference type="SUPFAM" id="SSF53383">
    <property type="entry name" value="PLP-dependent transferases"/>
    <property type="match status" value="1"/>
</dbReference>
<dbReference type="InterPro" id="IPR010071">
    <property type="entry name" value="AA_adenyl_dom"/>
</dbReference>
<dbReference type="CDD" id="cd00610">
    <property type="entry name" value="OAT_like"/>
    <property type="match status" value="1"/>
</dbReference>
<dbReference type="FunFam" id="3.40.50.980:FF:000001">
    <property type="entry name" value="Non-ribosomal peptide synthetase"/>
    <property type="match status" value="1"/>
</dbReference>
<dbReference type="InterPro" id="IPR016039">
    <property type="entry name" value="Thiolase-like"/>
</dbReference>
<feature type="region of interest" description="Disordered" evidence="11">
    <location>
        <begin position="1181"/>
        <end position="1200"/>
    </location>
</feature>
<evidence type="ECO:0000256" key="11">
    <source>
        <dbReference type="SAM" id="MobiDB-lite"/>
    </source>
</evidence>
<dbReference type="Pfam" id="PF00109">
    <property type="entry name" value="ketoacyl-synt"/>
    <property type="match status" value="1"/>
</dbReference>
<dbReference type="SUPFAM" id="SSF56801">
    <property type="entry name" value="Acetyl-CoA synthetase-like"/>
    <property type="match status" value="2"/>
</dbReference>
<feature type="region of interest" description="Disordered" evidence="11">
    <location>
        <begin position="2698"/>
        <end position="2718"/>
    </location>
</feature>
<dbReference type="InterPro" id="IPR020806">
    <property type="entry name" value="PKS_PP-bd"/>
</dbReference>
<dbReference type="InterPro" id="IPR023213">
    <property type="entry name" value="CAT-like_dom_sf"/>
</dbReference>
<dbReference type="Pfam" id="PF02801">
    <property type="entry name" value="Ketoacyl-synt_C"/>
    <property type="match status" value="1"/>
</dbReference>
<dbReference type="CDD" id="cd00833">
    <property type="entry name" value="PKS"/>
    <property type="match status" value="1"/>
</dbReference>
<dbReference type="KEGG" id="scor:J3U87_24755"/>
<dbReference type="SUPFAM" id="SSF52151">
    <property type="entry name" value="FabD/lysophospholipase-like"/>
    <property type="match status" value="1"/>
</dbReference>
<dbReference type="NCBIfam" id="TIGR01720">
    <property type="entry name" value="NRPS-para261"/>
    <property type="match status" value="1"/>
</dbReference>
<feature type="region of interest" description="Disordered" evidence="11">
    <location>
        <begin position="545"/>
        <end position="571"/>
    </location>
</feature>
<dbReference type="Gene3D" id="3.40.640.10">
    <property type="entry name" value="Type I PLP-dependent aspartate aminotransferase-like (Major domain)"/>
    <property type="match status" value="1"/>
</dbReference>
<dbReference type="GO" id="GO:0044550">
    <property type="term" value="P:secondary metabolite biosynthetic process"/>
    <property type="evidence" value="ECO:0007669"/>
    <property type="project" value="TreeGrafter"/>
</dbReference>
<dbReference type="CDD" id="cd05930">
    <property type="entry name" value="A_NRPS"/>
    <property type="match status" value="2"/>
</dbReference>
<dbReference type="FunFam" id="3.40.366.10:FF:000002">
    <property type="entry name" value="Probable polyketide synthase 2"/>
    <property type="match status" value="1"/>
</dbReference>
<dbReference type="InterPro" id="IPR045851">
    <property type="entry name" value="AMP-bd_C_sf"/>
</dbReference>
<dbReference type="PANTHER" id="PTHR45527">
    <property type="entry name" value="NONRIBOSOMAL PEPTIDE SYNTHETASE"/>
    <property type="match status" value="1"/>
</dbReference>
<feature type="compositionally biased region" description="Polar residues" evidence="11">
    <location>
        <begin position="1266"/>
        <end position="1281"/>
    </location>
</feature>
<dbReference type="InterPro" id="IPR010060">
    <property type="entry name" value="NRPS_synth"/>
</dbReference>
<evidence type="ECO:0000256" key="1">
    <source>
        <dbReference type="ARBA" id="ARBA00001957"/>
    </source>
</evidence>
<dbReference type="InterPro" id="IPR014043">
    <property type="entry name" value="Acyl_transferase_dom"/>
</dbReference>
<dbReference type="InterPro" id="IPR015424">
    <property type="entry name" value="PyrdxlP-dep_Trfase"/>
</dbReference>
<keyword evidence="4" id="KW-0597">Phosphoprotein</keyword>
<dbReference type="InterPro" id="IPR020841">
    <property type="entry name" value="PKS_Beta-ketoAc_synthase_dom"/>
</dbReference>
<dbReference type="PROSITE" id="PS50075">
    <property type="entry name" value="CARRIER"/>
    <property type="match status" value="3"/>
</dbReference>
<dbReference type="InterPro" id="IPR015421">
    <property type="entry name" value="PyrdxlP-dep_Trfase_major"/>
</dbReference>
<feature type="domain" description="Carrier" evidence="12">
    <location>
        <begin position="3795"/>
        <end position="3869"/>
    </location>
</feature>
<dbReference type="InterPro" id="IPR001227">
    <property type="entry name" value="Ac_transferase_dom_sf"/>
</dbReference>
<dbReference type="Gene3D" id="3.30.559.10">
    <property type="entry name" value="Chloramphenicol acetyltransferase-like domain"/>
    <property type="match status" value="3"/>
</dbReference>
<comment type="similarity">
    <text evidence="2">Belongs to the ATP-dependent AMP-binding enzyme family.</text>
</comment>
<dbReference type="SMART" id="SM00823">
    <property type="entry name" value="PKS_PP"/>
    <property type="match status" value="3"/>
</dbReference>
<dbReference type="GO" id="GO:0030170">
    <property type="term" value="F:pyridoxal phosphate binding"/>
    <property type="evidence" value="ECO:0007669"/>
    <property type="project" value="InterPro"/>
</dbReference>
<keyword evidence="7" id="KW-0663">Pyridoxal phosphate</keyword>
<dbReference type="Gene3D" id="2.30.38.10">
    <property type="entry name" value="Luciferase, Domain 3"/>
    <property type="match status" value="1"/>
</dbReference>
<dbReference type="PANTHER" id="PTHR45527:SF1">
    <property type="entry name" value="FATTY ACID SYNTHASE"/>
    <property type="match status" value="1"/>
</dbReference>
<dbReference type="SUPFAM" id="SSF55048">
    <property type="entry name" value="Probable ACP-binding domain of malonyl-CoA ACP transacylase"/>
    <property type="match status" value="1"/>
</dbReference>
<dbReference type="Gene3D" id="3.30.300.30">
    <property type="match status" value="2"/>
</dbReference>
<dbReference type="EMBL" id="CP071793">
    <property type="protein sequence ID" value="QTD48805.1"/>
    <property type="molecule type" value="Genomic_DNA"/>
</dbReference>
<feature type="compositionally biased region" description="Low complexity" evidence="11">
    <location>
        <begin position="1229"/>
        <end position="1240"/>
    </location>
</feature>
<feature type="compositionally biased region" description="Low complexity" evidence="11">
    <location>
        <begin position="972"/>
        <end position="988"/>
    </location>
</feature>
<feature type="domain" description="Carrier" evidence="12">
    <location>
        <begin position="2714"/>
        <end position="2789"/>
    </location>
</feature>
<evidence type="ECO:0000256" key="3">
    <source>
        <dbReference type="ARBA" id="ARBA00022450"/>
    </source>
</evidence>
<dbReference type="NCBIfam" id="TIGR01733">
    <property type="entry name" value="AA-adenyl-dom"/>
    <property type="match status" value="2"/>
</dbReference>
<dbReference type="InterPro" id="IPR001242">
    <property type="entry name" value="Condensation_dom"/>
</dbReference>
<keyword evidence="10" id="KW-0175">Coiled coil</keyword>
<dbReference type="SUPFAM" id="SSF53901">
    <property type="entry name" value="Thiolase-like"/>
    <property type="match status" value="1"/>
</dbReference>
<dbReference type="InterPro" id="IPR020845">
    <property type="entry name" value="AMP-binding_CS"/>
</dbReference>
<feature type="region of interest" description="Disordered" evidence="11">
    <location>
        <begin position="1226"/>
        <end position="1283"/>
    </location>
</feature>
<dbReference type="Gene3D" id="1.10.1200.10">
    <property type="entry name" value="ACP-like"/>
    <property type="match status" value="3"/>
</dbReference>
<dbReference type="InterPro" id="IPR016036">
    <property type="entry name" value="Malonyl_transacylase_ACP-bd"/>
</dbReference>
<evidence type="ECO:0000256" key="5">
    <source>
        <dbReference type="ARBA" id="ARBA00022679"/>
    </source>
</evidence>
<dbReference type="FunFam" id="3.30.300.30:FF:000010">
    <property type="entry name" value="Enterobactin synthetase component F"/>
    <property type="match status" value="1"/>
</dbReference>
<keyword evidence="3" id="KW-0596">Phosphopantetheine</keyword>
<dbReference type="GO" id="GO:0008483">
    <property type="term" value="F:transaminase activity"/>
    <property type="evidence" value="ECO:0007669"/>
    <property type="project" value="InterPro"/>
</dbReference>
<dbReference type="GO" id="GO:0031177">
    <property type="term" value="F:phosphopantetheine binding"/>
    <property type="evidence" value="ECO:0007669"/>
    <property type="project" value="InterPro"/>
</dbReference>
<evidence type="ECO:0000259" key="13">
    <source>
        <dbReference type="PROSITE" id="PS52004"/>
    </source>
</evidence>
<dbReference type="Gene3D" id="3.30.559.30">
    <property type="entry name" value="Nonribosomal peptide synthetase, condensation domain"/>
    <property type="match status" value="3"/>
</dbReference>
<feature type="domain" description="Carrier" evidence="12">
    <location>
        <begin position="1093"/>
        <end position="1168"/>
    </location>
</feature>
<dbReference type="PROSITE" id="PS00606">
    <property type="entry name" value="KS3_1"/>
    <property type="match status" value="1"/>
</dbReference>
<evidence type="ECO:0000256" key="7">
    <source>
        <dbReference type="ARBA" id="ARBA00022898"/>
    </source>
</evidence>
<dbReference type="Pfam" id="PF00501">
    <property type="entry name" value="AMP-binding"/>
    <property type="match status" value="2"/>
</dbReference>
<dbReference type="Gene3D" id="3.40.47.10">
    <property type="match status" value="1"/>
</dbReference>
<dbReference type="InterPro" id="IPR018201">
    <property type="entry name" value="Ketoacyl_synth_AS"/>
</dbReference>
<dbReference type="Gene3D" id="3.90.1150.10">
    <property type="entry name" value="Aspartate Aminotransferase, domain 1"/>
    <property type="match status" value="1"/>
</dbReference>
<dbReference type="PROSITE" id="PS00012">
    <property type="entry name" value="PHOSPHOPANTETHEINE"/>
    <property type="match status" value="2"/>
</dbReference>
<dbReference type="InterPro" id="IPR042099">
    <property type="entry name" value="ANL_N_sf"/>
</dbReference>
<dbReference type="InterPro" id="IPR009081">
    <property type="entry name" value="PP-bd_ACP"/>
</dbReference>
<evidence type="ECO:0000256" key="10">
    <source>
        <dbReference type="SAM" id="Coils"/>
    </source>
</evidence>
<feature type="region of interest" description="Disordered" evidence="11">
    <location>
        <begin position="4262"/>
        <end position="4282"/>
    </location>
</feature>
<dbReference type="InterPro" id="IPR005814">
    <property type="entry name" value="Aminotrans_3"/>
</dbReference>
<dbReference type="RefSeq" id="WP_237378456.1">
    <property type="nucleotide sequence ID" value="NZ_CP071793.1"/>
</dbReference>
<evidence type="ECO:0000313" key="14">
    <source>
        <dbReference type="EMBL" id="QTD48805.1"/>
    </source>
</evidence>
<dbReference type="Pfam" id="PF00202">
    <property type="entry name" value="Aminotran_3"/>
    <property type="match status" value="1"/>
</dbReference>
<comment type="function">
    <text evidence="9">Involved in production of the polyketide antibiotic thailandamide.</text>
</comment>
<reference evidence="14" key="1">
    <citation type="submission" date="2021-03" db="EMBL/GenBank/DDBJ databases">
        <title>Acanthopleuribacteraceae sp. M133.</title>
        <authorList>
            <person name="Wang G."/>
        </authorList>
    </citation>
    <scope>NUCLEOTIDE SEQUENCE</scope>
    <source>
        <strain evidence="14">M133</strain>
    </source>
</reference>
<dbReference type="GO" id="GO:0005737">
    <property type="term" value="C:cytoplasm"/>
    <property type="evidence" value="ECO:0007669"/>
    <property type="project" value="TreeGrafter"/>
</dbReference>
<feature type="domain" description="Ketosynthase family 3 (KS3)" evidence="13">
    <location>
        <begin position="33"/>
        <end position="455"/>
    </location>
</feature>
<comment type="cofactor">
    <cofactor evidence="1">
        <name>pantetheine 4'-phosphate</name>
        <dbReference type="ChEBI" id="CHEBI:47942"/>
    </cofactor>
</comment>
<organism evidence="14 15">
    <name type="scientific">Sulfidibacter corallicola</name>
    <dbReference type="NCBI Taxonomy" id="2818388"/>
    <lineage>
        <taxon>Bacteria</taxon>
        <taxon>Pseudomonadati</taxon>
        <taxon>Acidobacteriota</taxon>
        <taxon>Holophagae</taxon>
        <taxon>Acanthopleuribacterales</taxon>
        <taxon>Acanthopleuribacteraceae</taxon>
        <taxon>Sulfidibacter</taxon>
    </lineage>
</organism>
<feature type="region of interest" description="Disordered" evidence="11">
    <location>
        <begin position="3772"/>
        <end position="3795"/>
    </location>
</feature>
<dbReference type="GO" id="GO:0006633">
    <property type="term" value="P:fatty acid biosynthetic process"/>
    <property type="evidence" value="ECO:0007669"/>
    <property type="project" value="InterPro"/>
</dbReference>
<dbReference type="Gene3D" id="3.30.70.3290">
    <property type="match status" value="1"/>
</dbReference>
<feature type="coiled-coil region" evidence="10">
    <location>
        <begin position="4"/>
        <end position="31"/>
    </location>
</feature>
<dbReference type="Pfam" id="PF00550">
    <property type="entry name" value="PP-binding"/>
    <property type="match status" value="3"/>
</dbReference>
<dbReference type="FunFam" id="3.40.47.10:FF:000019">
    <property type="entry name" value="Polyketide synthase type I"/>
    <property type="match status" value="1"/>
</dbReference>
<evidence type="ECO:0000256" key="2">
    <source>
        <dbReference type="ARBA" id="ARBA00006432"/>
    </source>
</evidence>
<dbReference type="CDD" id="cd19534">
    <property type="entry name" value="E_NRPS"/>
    <property type="match status" value="1"/>
</dbReference>
<dbReference type="InterPro" id="IPR015422">
    <property type="entry name" value="PyrdxlP-dep_Trfase_small"/>
</dbReference>
<dbReference type="InterPro" id="IPR016035">
    <property type="entry name" value="Acyl_Trfase/lysoPLipase"/>
</dbReference>
<proteinExistence type="inferred from homology"/>
<dbReference type="PROSITE" id="PS52004">
    <property type="entry name" value="KS3_2"/>
    <property type="match status" value="1"/>
</dbReference>
<dbReference type="InterPro" id="IPR000873">
    <property type="entry name" value="AMP-dep_synth/lig_dom"/>
</dbReference>
<dbReference type="InterPro" id="IPR014031">
    <property type="entry name" value="Ketoacyl_synth_C"/>
</dbReference>
<evidence type="ECO:0000256" key="9">
    <source>
        <dbReference type="ARBA" id="ARBA00054155"/>
    </source>
</evidence>
<dbReference type="InterPro" id="IPR006162">
    <property type="entry name" value="Ppantetheine_attach_site"/>
</dbReference>
<dbReference type="InterPro" id="IPR025110">
    <property type="entry name" value="AMP-bd_C"/>
</dbReference>
<evidence type="ECO:0000256" key="6">
    <source>
        <dbReference type="ARBA" id="ARBA00022737"/>
    </source>
</evidence>
<evidence type="ECO:0000256" key="4">
    <source>
        <dbReference type="ARBA" id="ARBA00022553"/>
    </source>
</evidence>
<dbReference type="Gene3D" id="3.40.50.980">
    <property type="match status" value="2"/>
</dbReference>
<dbReference type="SMART" id="SM00827">
    <property type="entry name" value="PKS_AT"/>
    <property type="match status" value="1"/>
</dbReference>
<dbReference type="Pfam" id="PF22621">
    <property type="entry name" value="CurL-like_PKS_C"/>
    <property type="match status" value="1"/>
</dbReference>
<dbReference type="Proteomes" id="UP000663929">
    <property type="component" value="Chromosome"/>
</dbReference>
<feature type="compositionally biased region" description="Basic and acidic residues" evidence="11">
    <location>
        <begin position="4270"/>
        <end position="4282"/>
    </location>
</feature>
<dbReference type="Gene3D" id="3.40.50.12780">
    <property type="entry name" value="N-terminal domain of ligase-like"/>
    <property type="match status" value="1"/>
</dbReference>
<dbReference type="PROSITE" id="PS00455">
    <property type="entry name" value="AMP_BINDING"/>
    <property type="match status" value="1"/>
</dbReference>
<dbReference type="GO" id="GO:0043041">
    <property type="term" value="P:amino acid activation for nonribosomal peptide biosynthetic process"/>
    <property type="evidence" value="ECO:0007669"/>
    <property type="project" value="TreeGrafter"/>
</dbReference>
<dbReference type="Pfam" id="PF00668">
    <property type="entry name" value="Condensation"/>
    <property type="match status" value="3"/>
</dbReference>
<accession>A0A8A4TQI1</accession>
<name>A0A8A4TQI1_SULCO</name>
<dbReference type="InterPro" id="IPR014030">
    <property type="entry name" value="Ketoacyl_synth_N"/>
</dbReference>
<comment type="similarity">
    <text evidence="8">In the C-terminal section; belongs to the NRP synthetase family.</text>
</comment>
<dbReference type="SUPFAM" id="SSF47336">
    <property type="entry name" value="ACP-like"/>
    <property type="match status" value="3"/>
</dbReference>
<dbReference type="CDD" id="cd19531">
    <property type="entry name" value="LCL_NRPS-like"/>
    <property type="match status" value="2"/>
</dbReference>
<dbReference type="InterPro" id="IPR036736">
    <property type="entry name" value="ACP-like_sf"/>
</dbReference>
<dbReference type="FunFam" id="1.10.1200.10:FF:000005">
    <property type="entry name" value="Nonribosomal peptide synthetase 1"/>
    <property type="match status" value="2"/>
</dbReference>
<dbReference type="GO" id="GO:0004315">
    <property type="term" value="F:3-oxoacyl-[acyl-carrier-protein] synthase activity"/>
    <property type="evidence" value="ECO:0007669"/>
    <property type="project" value="InterPro"/>
</dbReference>
<dbReference type="Pfam" id="PF00698">
    <property type="entry name" value="Acyl_transf_1"/>
    <property type="match status" value="1"/>
</dbReference>
<dbReference type="FunFam" id="3.30.559.10:FF:000012">
    <property type="entry name" value="Non-ribosomal peptide synthetase"/>
    <property type="match status" value="1"/>
</dbReference>
<keyword evidence="15" id="KW-1185">Reference proteome</keyword>
<sequence>MSGSRDTRQLLQQALRELNRLNGELTSTRAARREPIAVIGIGCRFPGGAETPEAFWRQQREGRDAIGDLGRRGWDRTYVDPDRHGQGKPLALSAGLLNDVTGFDARFFGISRREAAAMDPHQRLLLEVCHEALEHAGIAPDALKGRQGGVYVGMGALDHAIRLGKHQAADRYDAYTGTGASLSVAAGRISFILGLTGPSMVLDTACSSSLVAVHQACAGLRDAQCSIAIAAGVNLLLTPEPSLSLTDAGVLSPQGRCKTFDASADGYVRGEGCGVVICKRLRDAQRDGDRILAVIRGSAVNHDGTSAGLTVPNGPSQEAVIRQALEAADLDGDAIDYVEAHGTGTELGDPIEVGVLGRVFGKTHPVSVGSVKTSIGHLEAAAGIAGLIRLVLSLERGELPPHLHVTRPNPHIAWDRIPVEINEACAAWPDRERPRRAAVSSFGISGTNAHVILEQAPAVDRPEKPDMARPRHILALSAKDDAALRDVATRYQSLLASDRAPDLADLCHTANAGRDHYAHRLAVLGESAADVETALAGFIHISMDPPAESKDAAPNTNRRGSGAWHRGQLPSGRPPKIAFLFSGQGSQYAHMGAQLYRTQPFFRGVIDRCAEILEPELDEPLTALLFPESGERASLDRTRYTQPALFVLEYALAELWRHWGVAPEVVLGHSVGEYVAACVAGVFSLEDGLRLIAARARLMDELVEPGGMLAVQADVARIAPLLAPWGDRLSIAAINGPRQMVLSGSIPALGEIADQLESGEIRTRRLNVSHAFHSSLMDPILEPFGHIAAEIRFQVPQVTLIGNRTGQPVGDEICTPEYWVRHLREPVQFQKSMEELNHRAVAVCLEIGPKPVLLAMGRACSPESDRLWLASLDKRTAKRDSAAPEDAPANTAPIDHGDWNHILDALSRLYTRGARIDWARFDQDYRRQKVTAPNYPFQRSDFPLIGEDASDSLQRRQPHSDATFGLSGVEQAAAAGAPSPAHGGHAQPSSFGGVMGLSGVEQAAPPTHATPLSHGGHAQPSSFGGVMGLSGVEQAAPPTHATPLSHGGHAQPSSFGGVMGLSGVEQAAPPTHATPLSHGGHAQPTHAEGDFGEAVLEDLRGILGALMHEDPARIDPDASVLEMGADSIMLGEAATKIVRKYGVDIQMRQFFEELQSLRDLAGFIAIHTAVAPAPVPAPAQAIEHAPSLPPSQPGVPISGNTQIDAVQSLFQQQLDIMRRQMDWLEQRTQSGQSSAGSGAAPSRAVTERPPATPLPTPSAATSSPAQVGNSSRQTGQPQSSLPAWKVAEIRARGLTDRQKAHLEALIARYAARTAGSKAWTDEHRPHLTDNRASAGFRFSTKEMLYPIVGVRAKGARFWDLDGNEFLDISMGFGSTLFGHQPDFVIEAMQRTLHEGMQIGPQSHLAGETAASFCRLTGHDRVAFVNSGTEAVMTACRLARAKTGRPKIAMFAGSYHGHADGTLAVAGDPHSGPATVSAVPGVGDHAVADTLVLNYGDTEALQAIEHHAGELAAVLVEPVQSRHPEHQPREFLHALRALTQSHGIALIFDEMITGFRIHPGGAQAWFEVRADLATYGKIAGGGMPIGLIAGDAAYMDCLDGGAWQYGDASYPAVETTFFAGTFCKHPLTMAASLAVFRKMEQAGPALQNRLNERTQYLADTLNAWFESQEVPLRIRHFGSLFRFDFRQNLDLFFYHLLDQGIYIWEGRNCFLSTAHDDADIARIIEAVKASVLALREGGFLPDPSGGGARAQNQARLDDDAHPLAPAQEQLLLAAARSQSEDLAYRLSVSLDLRGPFEITALETALERLRQRHPALATRIDAEHLRQLPATDAPLPLELVDLSQDARPKQALAERLSTEEWKTFDMARDPLFYLKVFRLDPEHHVLYLAAHHILFDGWSMALCLDELAGFYSAARGGSPYQPEPATPYRDYVAWQREQLANDTWKSQEHHWLAQFPKGFPSLDLPFDRQPTGVVDPRGARLSLRLEPALLQALKTLSATNKCSLFMTMLAAWTHLLHRVTGQDDLVVATPTAGRGWSKSHCLIGYCTHLLPMPSLGGLNEDFSARMHRTRTTMLDAFENADFPFSRTLQILSERPDANTRIETLFNLDRAQGDLAMKDLEVRPLPRSVAFSAFPLILNAVEVDGTLLLECDFQTALFEGATITALLQRFKWLLECVTAEPDRLLTSIPLATPAESRQVLAEWNPSQTGLPEPEGFLTLFERQVVRCPEADALLFDSRTISYDTLNHRAESLARSLRAQGVGTEERVAIHCAPGPERITGLLAVLKAGGAFVPLDIDQPAARTRAMLTQLGVRYIVGQAGTEAATELADFTWIREGDGTASSDSAAPGFGGTAAGQVECSDQLAYVIHTSGSTGQPKPVCLTHRALANTTHDLMKRYRLEPKARLLHLVAFHFDVAVADIAVTLASGACLVLSPREALRDPDRAISLMKRHAVTHLQVPAAVLAQWPPAELPDLQVLVTGGERCPEETVARWAPLRLFFNAYGPTETAVTASSCAHIAGQPLTLGRPIDRMNAYVLDPSGQPLPPGMFGELYLAGPGLARGYGGHPGLTAERFVPHPFGDQPGARLYRTGDRVRFLADGRLEFGGRLDRQLKWRGFRIEPGEIEAALCRNPAVARAAVVLHDDGQGPAMLAAYLVCDASPGPSAENLRRDLGDRLPEHMIPTAFTILDALPLTANGKLDRKALPRPEQGMPRAETVPPRTPRERQLAEIWSEVLGLDEIGAEDHFFELGGHSLLANRVRTRFRERFDRDLPLALLFRHPVLGDLARHLDRTDKVRSLPLEPLTHEAPPPLSAAQQRLWFLDQFDGPSATHNMPLALRLQGDLDQAALAQALNRIVARHDVLRSRVGDENGSAVQRIEADLDLAPFTIDLSHLPEPTREGALTRVLRREIDTPFHLTEGPLIRAGLVVLDERDHVLLLTMHHIVSDGWSMGVLLREFTTAYTALSQGVEPQLAPLPVQYADFAVWQHRWLDEGRLVEQSRFWRDYLADLPDLLELPTDHPRPPAQSYRGAVEPFRVPADLATRLANLGRARGATSFMTLIAAFKLLLARYSGQSDIAVGTPIANRDHSELESLIGFFVNTLVLRTRLDGARSFHDLLDRVVQRTLAAFDHGDMPFERLVDLIQPRRDLSHAPLFQVMFILNNAPLDDLHLPGLEATALDQRTARSEFDLTLSLRETEEGLVGDLEYNTDIFTAAFARQFLEAYQVLLAQIAAAPERPIQDLALLAPDRAQTILAHGLGSPVDCGERAYLIHQRFEAQARLRPDAIAIRDGDHATTYGKLNVAANRLAHLLIDRGLGPEQRLGICLNRSATTIVAILAALKAGAAYVPLDPKLPTRRLAHMLSDSRICWVIVDDRTAETLAELEEIGGSLHGLNLDRVQADLAVSPVHDPEIPLDPDHAAYAIYTSGSTGTPKSVVVSHGALAATCAAWVREYGLESKHRHLQMAAFSFDVFVGDLIRALCTGAWLVLCPADHLLDPAALHALMHRESISHAEFVPAVLRQLVQWLADHGERLDFMEMVITGSDLWYGRDHQALARVSGAHVRLVNSYGLTEASIDSTWFESRPDEADADSAFTASGALPIGKPFPASEALVLDAHLNPVPVGILGELFIGGPGLARGYGGDPRKTAERFVPHPFSEEPGARLYRSGDRARLRHDGALDLLGRDDHQVKIRGFRIETAEIEARLLAHAAVSEAAVVARDGQDGHKFLVAYVVGEADQNTLRDWLALTQPDYMVPSVFVFLDHLPLTHNGKVDRRALPLPETTPAHQGPESTGAGVSNSTVPRNDLETELLQVWAGLLPSSDFGIHDNFFELGGDSILSLQIIAAARRKGVLLTARDIFEHQTIAELAQVARRDTPITQTDGTDATAVAEQGTVTGPVWPTPIQTWFYQTEQPHPHHFNQALLFRVTQPLCLETLRTTVSVLAEHHDALRLRCDRDETGAIHQWLPEQDHEAHFEVVDLRPQGRAATDDLAAEIERTCGALQGSLDLERGPIWKLAHLDLGPDQDSRLLLVCHHLVIDGMSWRVLLEDLLQCYDQLLEKRAPTLPPKTTSLKRWADRLQSYAASDALASEMAYWQGLAKCDARLPIDDPTAPNRVGDMARVTVTLDETRSAALLTELPQALGLRIHEVLLAGLAQALSAWCGQETVLIEVEGHGREDLFDDLDLSRTLGWFTVEYPLALCGSADHDRCLKSVKESLRSVPRGGIGFGLLRYRHPSGAVRRRMAALPEPQVSFNYLGQLDQVLDEGALLAPAPESPGGDRHPETRRTRDLDVSAEVVNHRLEIAISYSHLRHRGQPMRDLADLYRDCLTRLIDHGSHADGPAFTPSDFPNADIGQDDLDQLLTILG</sequence>
<evidence type="ECO:0000259" key="12">
    <source>
        <dbReference type="PROSITE" id="PS50075"/>
    </source>
</evidence>
<gene>
    <name evidence="14" type="ORF">J3U87_24755</name>
</gene>
<keyword evidence="5" id="KW-0808">Transferase</keyword>
<dbReference type="Gene3D" id="3.40.366.10">
    <property type="entry name" value="Malonyl-Coenzyme A Acyl Carrier Protein, domain 2"/>
    <property type="match status" value="1"/>
</dbReference>